<name>A0A2S7WNH2_9FLAO</name>
<dbReference type="EMBL" id="MSCN01000001">
    <property type="protein sequence ID" value="PQJ78821.1"/>
    <property type="molecule type" value="Genomic_DNA"/>
</dbReference>
<sequence>MQTSHAQTHIYQHFGVDEGLPSSEVYDIYQDKLGYIWFATDKGLSRYNGYEFENFTTEDGLPGNTFFDFYPQKNGQIWCYEYHSQKFLYFNEVFDGFTVYKYNDLLKSEINSHTVLKNVVINKNGSLLTGGYGLSGLITIDKNGNTKHLFDKNFYLTKSKYFSKLGFDLKTKTFFLLNYDYKLNSKYFFINNRYKPSSRIEVVPLNKTQSLFIDRKIGLINNQKLLKYYNTKPNPIGIKRINDSVFFAGYYTNGADIRHISGKIIKKFLSKKSVSNFLLDAEGGYWFSTLNDGVYYVKNPKIKVLTQDHISSLVKTNDNKLYAGFHNGDIARLHKNRFEFLYKGLNTDKAMVELNAVTNEVYGYADTNFINYTTKKTFDIESRKLSENIEDGIISTGGFIYNSLINNNVTEAEISKNAQDVCWYNNQLLLGTAFGLFTFKNDTISKFQPSKILSKRIDDIDLNKNTNTLYMATQGYGLVIYSDDIYNINKQNGLTNDIVSEVHIENDTTIWACTNTGLNRISFKKDKTYIITTITKDDGLLSNDIDDVEIINDTVWVATKKGLCYFKKDILEQKNASKIISLTLKKTTINSKTLTKKKAKLNYNQNNISFTLQAISHNNSNKINYLYRLKEIDTTWSKTTNRKIRFPSLAPRNYTFQAKAEIGNSISKQQINYTFVIKPPFWKSWWFYCLCTLLLCGLIYLFFKIRVLTYNKDIIRELMRVAIKRIKREEQFYNFRANGEDFKIPTKEIQYINSQGNYLDIITDKKNYTIRCKIGDFIATTPDALEYLRVHRSYIIRIEKVSSKGKNWVVIKDKKIPVGETYLNTLNRIQF</sequence>
<proteinExistence type="predicted"/>
<dbReference type="Pfam" id="PF07494">
    <property type="entry name" value="Reg_prop"/>
    <property type="match status" value="1"/>
</dbReference>
<accession>A0A2S7WNH2</accession>
<feature type="domain" description="HTH LytTR-type" evidence="3">
    <location>
        <begin position="733"/>
        <end position="831"/>
    </location>
</feature>
<dbReference type="PANTHER" id="PTHR43547:SF2">
    <property type="entry name" value="HYBRID SIGNAL TRANSDUCTION HISTIDINE KINASE C"/>
    <property type="match status" value="1"/>
</dbReference>
<evidence type="ECO:0000256" key="1">
    <source>
        <dbReference type="ARBA" id="ARBA00022553"/>
    </source>
</evidence>
<dbReference type="SMART" id="SM00850">
    <property type="entry name" value="LytTR"/>
    <property type="match status" value="1"/>
</dbReference>
<dbReference type="SUPFAM" id="SSF63829">
    <property type="entry name" value="Calcium-dependent phosphotriesterase"/>
    <property type="match status" value="1"/>
</dbReference>
<dbReference type="InterPro" id="IPR015943">
    <property type="entry name" value="WD40/YVTN_repeat-like_dom_sf"/>
</dbReference>
<keyword evidence="2" id="KW-0812">Transmembrane</keyword>
<gene>
    <name evidence="4" type="ORF">BTO18_06310</name>
</gene>
<dbReference type="Proteomes" id="UP000238882">
    <property type="component" value="Unassembled WGS sequence"/>
</dbReference>
<dbReference type="Gene3D" id="2.60.40.10">
    <property type="entry name" value="Immunoglobulins"/>
    <property type="match status" value="1"/>
</dbReference>
<dbReference type="PANTHER" id="PTHR43547">
    <property type="entry name" value="TWO-COMPONENT HISTIDINE KINASE"/>
    <property type="match status" value="1"/>
</dbReference>
<dbReference type="PROSITE" id="PS50930">
    <property type="entry name" value="HTH_LYTTR"/>
    <property type="match status" value="1"/>
</dbReference>
<keyword evidence="1" id="KW-0597">Phosphoprotein</keyword>
<feature type="transmembrane region" description="Helical" evidence="2">
    <location>
        <begin position="685"/>
        <end position="703"/>
    </location>
</feature>
<evidence type="ECO:0000259" key="3">
    <source>
        <dbReference type="PROSITE" id="PS50930"/>
    </source>
</evidence>
<dbReference type="GO" id="GO:0003677">
    <property type="term" value="F:DNA binding"/>
    <property type="evidence" value="ECO:0007669"/>
    <property type="project" value="InterPro"/>
</dbReference>
<evidence type="ECO:0000313" key="4">
    <source>
        <dbReference type="EMBL" id="PQJ78821.1"/>
    </source>
</evidence>
<dbReference type="InterPro" id="IPR011110">
    <property type="entry name" value="Reg_prop"/>
</dbReference>
<dbReference type="RefSeq" id="WP_146106884.1">
    <property type="nucleotide sequence ID" value="NZ_MSCN01000001.1"/>
</dbReference>
<evidence type="ECO:0000313" key="5">
    <source>
        <dbReference type="Proteomes" id="UP000238882"/>
    </source>
</evidence>
<keyword evidence="2" id="KW-0472">Membrane</keyword>
<organism evidence="4 5">
    <name type="scientific">Polaribacter porphyrae</name>
    <dbReference type="NCBI Taxonomy" id="1137780"/>
    <lineage>
        <taxon>Bacteria</taxon>
        <taxon>Pseudomonadati</taxon>
        <taxon>Bacteroidota</taxon>
        <taxon>Flavobacteriia</taxon>
        <taxon>Flavobacteriales</taxon>
        <taxon>Flavobacteriaceae</taxon>
    </lineage>
</organism>
<dbReference type="GO" id="GO:0000155">
    <property type="term" value="F:phosphorelay sensor kinase activity"/>
    <property type="evidence" value="ECO:0007669"/>
    <property type="project" value="TreeGrafter"/>
</dbReference>
<reference evidence="4 5" key="1">
    <citation type="submission" date="2016-12" db="EMBL/GenBank/DDBJ databases">
        <title>Trade-off between light-utilization and light-protection in marine flavobacteria.</title>
        <authorList>
            <person name="Kumagai Y."/>
            <person name="Yoshizawa S."/>
            <person name="Kogure K."/>
            <person name="Iwasaki W."/>
        </authorList>
    </citation>
    <scope>NUCLEOTIDE SEQUENCE [LARGE SCALE GENOMIC DNA]</scope>
    <source>
        <strain evidence="4 5">NBRC 108759</strain>
    </source>
</reference>
<dbReference type="InterPro" id="IPR007492">
    <property type="entry name" value="LytTR_DNA-bd_dom"/>
</dbReference>
<dbReference type="Pfam" id="PF04397">
    <property type="entry name" value="LytTR"/>
    <property type="match status" value="1"/>
</dbReference>
<dbReference type="AlphaFoldDB" id="A0A2S7WNH2"/>
<dbReference type="Gene3D" id="2.40.50.1020">
    <property type="entry name" value="LytTr DNA-binding domain"/>
    <property type="match status" value="1"/>
</dbReference>
<keyword evidence="2" id="KW-1133">Transmembrane helix</keyword>
<dbReference type="InterPro" id="IPR013783">
    <property type="entry name" value="Ig-like_fold"/>
</dbReference>
<keyword evidence="5" id="KW-1185">Reference proteome</keyword>
<dbReference type="OrthoDB" id="1522078at2"/>
<dbReference type="Gene3D" id="2.130.10.10">
    <property type="entry name" value="YVTN repeat-like/Quinoprotein amine dehydrogenase"/>
    <property type="match status" value="2"/>
</dbReference>
<protein>
    <recommendedName>
        <fullName evidence="3">HTH LytTR-type domain-containing protein</fullName>
    </recommendedName>
</protein>
<evidence type="ECO:0000256" key="2">
    <source>
        <dbReference type="SAM" id="Phobius"/>
    </source>
</evidence>
<comment type="caution">
    <text evidence="4">The sequence shown here is derived from an EMBL/GenBank/DDBJ whole genome shotgun (WGS) entry which is preliminary data.</text>
</comment>